<dbReference type="Proteomes" id="UP000029389">
    <property type="component" value="Unassembled WGS sequence"/>
</dbReference>
<reference evidence="1 2" key="1">
    <citation type="submission" date="2014-04" db="EMBL/GenBank/DDBJ databases">
        <authorList>
            <person name="Bishop-Lilly K.A."/>
            <person name="Broomall S.M."/>
            <person name="Chain P.S."/>
            <person name="Chertkov O."/>
            <person name="Coyne S.R."/>
            <person name="Daligault H.E."/>
            <person name="Davenport K.W."/>
            <person name="Erkkila T."/>
            <person name="Frey K.G."/>
            <person name="Gibbons H.S."/>
            <person name="Gu W."/>
            <person name="Jaissle J."/>
            <person name="Johnson S.L."/>
            <person name="Koroleva G.I."/>
            <person name="Ladner J.T."/>
            <person name="Lo C.-C."/>
            <person name="Minogue T.D."/>
            <person name="Munk C."/>
            <person name="Palacios G.F."/>
            <person name="Redden C.L."/>
            <person name="Rosenzweig C.N."/>
            <person name="Scholz M.B."/>
            <person name="Teshima H."/>
            <person name="Xu Y."/>
        </authorList>
    </citation>
    <scope>NUCLEOTIDE SEQUENCE [LARGE SCALE GENOMIC DNA]</scope>
    <source>
        <strain evidence="1 2">BHP</strain>
    </source>
</reference>
<dbReference type="EMBL" id="JMQC01000008">
    <property type="protein sequence ID" value="KFM98848.1"/>
    <property type="molecule type" value="Genomic_DNA"/>
</dbReference>
<dbReference type="AlphaFoldDB" id="A0A090YJ45"/>
<gene>
    <name evidence="1" type="ORF">DJ93_127</name>
</gene>
<dbReference type="PATRIC" id="fig|1405.8.peg.290"/>
<comment type="caution">
    <text evidence="1">The sequence shown here is derived from an EMBL/GenBank/DDBJ whole genome shotgun (WGS) entry which is preliminary data.</text>
</comment>
<protein>
    <submittedName>
        <fullName evidence="1">Uncharacterized protein</fullName>
    </submittedName>
</protein>
<sequence length="80" mass="9582">MVLRMHKPSFVVHSPYNEHMYTKVFIQPLYMQVFTPVVATYSQVHPEQAPVQPFLYGHSFYEIPYFKNFYHNVKAQVWDG</sequence>
<evidence type="ECO:0000313" key="2">
    <source>
        <dbReference type="Proteomes" id="UP000029389"/>
    </source>
</evidence>
<organism evidence="1 2">
    <name type="scientific">Bacillus clarus</name>
    <dbReference type="NCBI Taxonomy" id="2338372"/>
    <lineage>
        <taxon>Bacteria</taxon>
        <taxon>Bacillati</taxon>
        <taxon>Bacillota</taxon>
        <taxon>Bacilli</taxon>
        <taxon>Bacillales</taxon>
        <taxon>Bacillaceae</taxon>
        <taxon>Bacillus</taxon>
        <taxon>Bacillus cereus group</taxon>
    </lineage>
</organism>
<evidence type="ECO:0000313" key="1">
    <source>
        <dbReference type="EMBL" id="KFM98848.1"/>
    </source>
</evidence>
<name>A0A090YJ45_9BACI</name>
<proteinExistence type="predicted"/>
<accession>A0A090YJ45</accession>